<dbReference type="PIRSF" id="PIRSF006429">
    <property type="entry name" value="GOGAT_lg_2"/>
    <property type="match status" value="1"/>
</dbReference>
<dbReference type="CDD" id="cd02808">
    <property type="entry name" value="GltS_FMN"/>
    <property type="match status" value="1"/>
</dbReference>
<dbReference type="RefSeq" id="WP_162846754.1">
    <property type="nucleotide sequence ID" value="NZ_NIHB01000002.1"/>
</dbReference>
<dbReference type="SUPFAM" id="SSF51395">
    <property type="entry name" value="FMN-linked oxidoreductases"/>
    <property type="match status" value="1"/>
</dbReference>
<evidence type="ECO:0000256" key="5">
    <source>
        <dbReference type="ARBA" id="ARBA00023004"/>
    </source>
</evidence>
<dbReference type="Pfam" id="PF06902">
    <property type="entry name" value="Fer4_19"/>
    <property type="match status" value="1"/>
</dbReference>
<protein>
    <submittedName>
        <fullName evidence="9">Glutamate synthase domain-containing protein 2</fullName>
    </submittedName>
</protein>
<keyword evidence="10" id="KW-1185">Reference proteome</keyword>
<dbReference type="GO" id="GO:0015930">
    <property type="term" value="F:glutamate synthase activity"/>
    <property type="evidence" value="ECO:0007669"/>
    <property type="project" value="InterPro"/>
</dbReference>
<dbReference type="AlphaFoldDB" id="A0A4V3DIJ3"/>
<proteinExistence type="inferred from homology"/>
<dbReference type="Gene3D" id="3.40.5.90">
    <property type="entry name" value="CDGSH iron-sulfur domain, mitoNEET-type"/>
    <property type="match status" value="2"/>
</dbReference>
<keyword evidence="3" id="KW-0479">Metal-binding</keyword>
<dbReference type="SMART" id="SM00704">
    <property type="entry name" value="ZnF_CDGSH"/>
    <property type="match status" value="2"/>
</dbReference>
<dbReference type="InterPro" id="IPR013785">
    <property type="entry name" value="Aldolase_TIM"/>
</dbReference>
<dbReference type="InterPro" id="IPR024188">
    <property type="entry name" value="GltB"/>
</dbReference>
<organism evidence="9 10">
    <name type="scientific">Marinicella litoralis</name>
    <dbReference type="NCBI Taxonomy" id="644220"/>
    <lineage>
        <taxon>Bacteria</taxon>
        <taxon>Pseudomonadati</taxon>
        <taxon>Pseudomonadota</taxon>
        <taxon>Gammaproteobacteria</taxon>
        <taxon>Lysobacterales</taxon>
        <taxon>Marinicellaceae</taxon>
        <taxon>Marinicella</taxon>
    </lineage>
</organism>
<evidence type="ECO:0000313" key="10">
    <source>
        <dbReference type="Proteomes" id="UP000295724"/>
    </source>
</evidence>
<keyword evidence="2" id="KW-0001">2Fe-2S</keyword>
<evidence type="ECO:0000256" key="6">
    <source>
        <dbReference type="ARBA" id="ARBA00023014"/>
    </source>
</evidence>
<dbReference type="Proteomes" id="UP000295724">
    <property type="component" value="Unassembled WGS sequence"/>
</dbReference>
<dbReference type="InterPro" id="IPR018967">
    <property type="entry name" value="FeS-contain_CDGSH-typ"/>
</dbReference>
<comment type="similarity">
    <text evidence="1 7">Belongs to the glutamate synthase family.</text>
</comment>
<dbReference type="InterPro" id="IPR042216">
    <property type="entry name" value="MitoNEET_CISD"/>
</dbReference>
<dbReference type="GO" id="GO:0046872">
    <property type="term" value="F:metal ion binding"/>
    <property type="evidence" value="ECO:0007669"/>
    <property type="project" value="UniProtKB-KW"/>
</dbReference>
<reference evidence="9 10" key="1">
    <citation type="submission" date="2019-03" db="EMBL/GenBank/DDBJ databases">
        <title>Genomic Encyclopedia of Type Strains, Phase IV (KMG-IV): sequencing the most valuable type-strain genomes for metagenomic binning, comparative biology and taxonomic classification.</title>
        <authorList>
            <person name="Goeker M."/>
        </authorList>
    </citation>
    <scope>NUCLEOTIDE SEQUENCE [LARGE SCALE GENOMIC DNA]</scope>
    <source>
        <strain evidence="9 10">DSM 25488</strain>
    </source>
</reference>
<keyword evidence="6" id="KW-0411">Iron-sulfur</keyword>
<name>A0A4V3DIJ3_9GAMM</name>
<gene>
    <name evidence="9" type="ORF">C8D91_0849</name>
</gene>
<dbReference type="PANTHER" id="PTHR43819:SF1">
    <property type="entry name" value="ARCHAEAL-TYPE GLUTAMATE SYNTHASE [NADPH]"/>
    <property type="match status" value="1"/>
</dbReference>
<dbReference type="InterPro" id="IPR043578">
    <property type="entry name" value="GltB_archl_type"/>
</dbReference>
<dbReference type="Pfam" id="PF01645">
    <property type="entry name" value="Glu_synthase"/>
    <property type="match status" value="1"/>
</dbReference>
<accession>A0A4V3DIJ3</accession>
<sequence>MSNNNKITITPLKNGPLRVENLNDFAGADGEIKTTQTMALCRCGQSKNKPFCDGSHVEAGFIDERGENKDDKRLVFKGDPITIYENVAICSHAGYCPSGKPDKWRPKTAHGGFTDFELIEKIRKCPSGALSYAHGDTEYRDQKRPAKVTVAKDGPFNIVGGIELRNTQWGEGASKEHYSLCRCGASKMKPFCDGSHDDVWKNGEDGFKAKNKVVAAKPSKLEPHVALIHQMAKEGVEGLGEEGPLTAMGAPRTELPSWDHIQIMTAQLNPRPLTEGDAVNSSLIIGPKARKPLHLSMPLFVSDMSFGALSEETKTALAKGAQMVETGICSGEGGMLPEEQANNQRYLYELGSGRIGYKDEILDRIQAFHFKAGQAAKTGIGGHLPGNKVTEKIAEVRNIEVGSDSVSPATFDDLETPADFKNFADHVRQRTGGIPVGFKISANRIEQTIDFALEASADYIILDGRGGGTGAAPALFRDHISVPTIPALARARRHLDRCGVGRDVTLIITGGLRVPADFIKAMAMGADGIALANASIQAVGCVGARICNTNQCPAGIATQDPELRALIKVDEASLRVANFYQSAVAMMKVMAKACGHDDLNQFCSEDIATWHRDMALLSGINYSGVSDL</sequence>
<evidence type="ECO:0000256" key="2">
    <source>
        <dbReference type="ARBA" id="ARBA00022714"/>
    </source>
</evidence>
<dbReference type="PANTHER" id="PTHR43819">
    <property type="entry name" value="ARCHAEAL-TYPE GLUTAMATE SYNTHASE [NADPH]"/>
    <property type="match status" value="1"/>
</dbReference>
<dbReference type="PIRSF" id="PIRSF500061">
    <property type="entry name" value="GOGAT_lg2_archl"/>
    <property type="match status" value="1"/>
</dbReference>
<dbReference type="Gene3D" id="3.20.20.70">
    <property type="entry name" value="Aldolase class I"/>
    <property type="match status" value="1"/>
</dbReference>
<evidence type="ECO:0000256" key="1">
    <source>
        <dbReference type="ARBA" id="ARBA00009716"/>
    </source>
</evidence>
<dbReference type="GO" id="GO:0051537">
    <property type="term" value="F:2 iron, 2 sulfur cluster binding"/>
    <property type="evidence" value="ECO:0007669"/>
    <property type="project" value="UniProtKB-KW"/>
</dbReference>
<dbReference type="InterPro" id="IPR002932">
    <property type="entry name" value="Glu_synthdom"/>
</dbReference>
<evidence type="ECO:0000256" key="4">
    <source>
        <dbReference type="ARBA" id="ARBA00023002"/>
    </source>
</evidence>
<dbReference type="EMBL" id="SNZB01000002">
    <property type="protein sequence ID" value="TDR22361.1"/>
    <property type="molecule type" value="Genomic_DNA"/>
</dbReference>
<keyword evidence="4" id="KW-0560">Oxidoreductase</keyword>
<evidence type="ECO:0000256" key="7">
    <source>
        <dbReference type="PIRNR" id="PIRNR006429"/>
    </source>
</evidence>
<dbReference type="InterPro" id="IPR010693">
    <property type="entry name" value="Divergent_4Fe-4S_mono-cluster"/>
</dbReference>
<dbReference type="GO" id="GO:0005737">
    <property type="term" value="C:cytoplasm"/>
    <property type="evidence" value="ECO:0007669"/>
    <property type="project" value="UniProtKB-ARBA"/>
</dbReference>
<feature type="domain" description="Iron-binding zinc finger CDGSH type" evidence="8">
    <location>
        <begin position="157"/>
        <end position="202"/>
    </location>
</feature>
<evidence type="ECO:0000256" key="3">
    <source>
        <dbReference type="ARBA" id="ARBA00022723"/>
    </source>
</evidence>
<comment type="caution">
    <text evidence="9">The sequence shown here is derived from an EMBL/GenBank/DDBJ whole genome shotgun (WGS) entry which is preliminary data.</text>
</comment>
<dbReference type="GO" id="GO:0006537">
    <property type="term" value="P:glutamate biosynthetic process"/>
    <property type="evidence" value="ECO:0007669"/>
    <property type="project" value="InterPro"/>
</dbReference>
<dbReference type="Pfam" id="PF09360">
    <property type="entry name" value="zf-CDGSH"/>
    <property type="match status" value="2"/>
</dbReference>
<evidence type="ECO:0000313" key="9">
    <source>
        <dbReference type="EMBL" id="TDR22361.1"/>
    </source>
</evidence>
<keyword evidence="5" id="KW-0408">Iron</keyword>
<feature type="domain" description="Iron-binding zinc finger CDGSH type" evidence="8">
    <location>
        <begin position="14"/>
        <end position="62"/>
    </location>
</feature>
<evidence type="ECO:0000259" key="8">
    <source>
        <dbReference type="SMART" id="SM00704"/>
    </source>
</evidence>